<keyword evidence="3" id="KW-1185">Reference proteome</keyword>
<proteinExistence type="predicted"/>
<accession>A0A2Z6M4J6</accession>
<dbReference type="AlphaFoldDB" id="A0A2Z6M4J6"/>
<dbReference type="PROSITE" id="PS50181">
    <property type="entry name" value="FBOX"/>
    <property type="match status" value="1"/>
</dbReference>
<dbReference type="InterPro" id="IPR011043">
    <property type="entry name" value="Gal_Oxase/kelch_b-propeller"/>
</dbReference>
<dbReference type="Pfam" id="PF08268">
    <property type="entry name" value="FBA_3"/>
    <property type="match status" value="1"/>
</dbReference>
<reference evidence="3" key="1">
    <citation type="journal article" date="2017" name="Front. Plant Sci.">
        <title>Climate Clever Clovers: New Paradigm to Reduce the Environmental Footprint of Ruminants by Breeding Low Methanogenic Forages Utilizing Haplotype Variation.</title>
        <authorList>
            <person name="Kaur P."/>
            <person name="Appels R."/>
            <person name="Bayer P.E."/>
            <person name="Keeble-Gagnere G."/>
            <person name="Wang J."/>
            <person name="Hirakawa H."/>
            <person name="Shirasawa K."/>
            <person name="Vercoe P."/>
            <person name="Stefanova K."/>
            <person name="Durmic Z."/>
            <person name="Nichols P."/>
            <person name="Revell C."/>
            <person name="Isobe S.N."/>
            <person name="Edwards D."/>
            <person name="Erskine W."/>
        </authorList>
    </citation>
    <scope>NUCLEOTIDE SEQUENCE [LARGE SCALE GENOMIC DNA]</scope>
    <source>
        <strain evidence="3">cv. Daliak</strain>
    </source>
</reference>
<evidence type="ECO:0000259" key="1">
    <source>
        <dbReference type="PROSITE" id="PS50181"/>
    </source>
</evidence>
<feature type="domain" description="F-box" evidence="1">
    <location>
        <begin position="1"/>
        <end position="46"/>
    </location>
</feature>
<dbReference type="SUPFAM" id="SSF81383">
    <property type="entry name" value="F-box domain"/>
    <property type="match status" value="1"/>
</dbReference>
<dbReference type="PANTHER" id="PTHR31672">
    <property type="entry name" value="BNACNNG10540D PROTEIN"/>
    <property type="match status" value="1"/>
</dbReference>
<dbReference type="CDD" id="cd22157">
    <property type="entry name" value="F-box_AtFBW1-like"/>
    <property type="match status" value="1"/>
</dbReference>
<gene>
    <name evidence="2" type="ORF">TSUD_182150</name>
</gene>
<dbReference type="Gene3D" id="1.20.1280.50">
    <property type="match status" value="1"/>
</dbReference>
<dbReference type="PANTHER" id="PTHR31672:SF13">
    <property type="entry name" value="F-BOX PROTEIN CPR30-LIKE"/>
    <property type="match status" value="1"/>
</dbReference>
<dbReference type="InterPro" id="IPR017451">
    <property type="entry name" value="F-box-assoc_interact_dom"/>
</dbReference>
<dbReference type="NCBIfam" id="TIGR01640">
    <property type="entry name" value="F_box_assoc_1"/>
    <property type="match status" value="1"/>
</dbReference>
<protein>
    <recommendedName>
        <fullName evidence="1">F-box domain-containing protein</fullName>
    </recommendedName>
</protein>
<name>A0A2Z6M4J6_TRISU</name>
<evidence type="ECO:0000313" key="3">
    <source>
        <dbReference type="Proteomes" id="UP000242715"/>
    </source>
</evidence>
<evidence type="ECO:0000313" key="2">
    <source>
        <dbReference type="EMBL" id="GAU19780.1"/>
    </source>
</evidence>
<dbReference type="InterPro" id="IPR036047">
    <property type="entry name" value="F-box-like_dom_sf"/>
</dbReference>
<dbReference type="OrthoDB" id="591557at2759"/>
<organism evidence="2 3">
    <name type="scientific">Trifolium subterraneum</name>
    <name type="common">Subterranean clover</name>
    <dbReference type="NCBI Taxonomy" id="3900"/>
    <lineage>
        <taxon>Eukaryota</taxon>
        <taxon>Viridiplantae</taxon>
        <taxon>Streptophyta</taxon>
        <taxon>Embryophyta</taxon>
        <taxon>Tracheophyta</taxon>
        <taxon>Spermatophyta</taxon>
        <taxon>Magnoliopsida</taxon>
        <taxon>eudicotyledons</taxon>
        <taxon>Gunneridae</taxon>
        <taxon>Pentapetalae</taxon>
        <taxon>rosids</taxon>
        <taxon>fabids</taxon>
        <taxon>Fabales</taxon>
        <taxon>Fabaceae</taxon>
        <taxon>Papilionoideae</taxon>
        <taxon>50 kb inversion clade</taxon>
        <taxon>NPAAA clade</taxon>
        <taxon>Hologalegina</taxon>
        <taxon>IRL clade</taxon>
        <taxon>Trifolieae</taxon>
        <taxon>Trifolium</taxon>
    </lineage>
</organism>
<dbReference type="Proteomes" id="UP000242715">
    <property type="component" value="Unassembled WGS sequence"/>
</dbReference>
<dbReference type="InterPro" id="IPR001810">
    <property type="entry name" value="F-box_dom"/>
</dbReference>
<dbReference type="SUPFAM" id="SSF50965">
    <property type="entry name" value="Galactose oxidase, central domain"/>
    <property type="match status" value="1"/>
</dbReference>
<dbReference type="InterPro" id="IPR050796">
    <property type="entry name" value="SCF_F-box_component"/>
</dbReference>
<dbReference type="SMART" id="SM00256">
    <property type="entry name" value="FBOX"/>
    <property type="match status" value="1"/>
</dbReference>
<sequence>MKSVDLPQEVITEILLRLPVKILLRFRCVCKSWRSLISHDSNFATLHFQLAASPTQRLVFLGTDEQPNNLSIDFNASLNDHSAYASLSLHFLHPQSCPEIKGSCRGFLFLQCGTGLYLWNPSTGLHKQIPNSPITTGEHENGYIHGLLHGLGYNPSTDDYLIVLGSYENDHDLFLPPLSGSIDLEIFSLRANKWKQIEGGPYMVSDGYGHPKLGSFLNGAIHWLVCNHETESHVIIAFDLKELRMLAIPLPDDFGVSDSGVMQFDMLLLGGLISLWNEDMDTVQIWVMQEYVVHSSWTKTLVFSIHHIQHDLFTPIYVTNCGDIVGSDGNSGLVKFNDKGQMLEYRSYRNRLSEPRYIAVYTESLLALPSGTEQAEDVQQ</sequence>
<dbReference type="EMBL" id="DF973204">
    <property type="protein sequence ID" value="GAU19780.1"/>
    <property type="molecule type" value="Genomic_DNA"/>
</dbReference>
<dbReference type="InterPro" id="IPR013187">
    <property type="entry name" value="F-box-assoc_dom_typ3"/>
</dbReference>
<dbReference type="Pfam" id="PF00646">
    <property type="entry name" value="F-box"/>
    <property type="match status" value="1"/>
</dbReference>